<accession>A0A8C4QHZ1</accession>
<dbReference type="GO" id="GO:0004825">
    <property type="term" value="F:methionine-tRNA ligase activity"/>
    <property type="evidence" value="ECO:0007669"/>
    <property type="project" value="InterPro"/>
</dbReference>
<dbReference type="Proteomes" id="UP000694388">
    <property type="component" value="Unplaced"/>
</dbReference>
<feature type="domain" description="Methionyl/Leucyl tRNA synthetase" evidence="10">
    <location>
        <begin position="84"/>
        <end position="214"/>
    </location>
</feature>
<dbReference type="AlphaFoldDB" id="A0A8C4QHZ1"/>
<dbReference type="GO" id="GO:0006431">
    <property type="term" value="P:methionyl-tRNA aminoacylation"/>
    <property type="evidence" value="ECO:0007669"/>
    <property type="project" value="TreeGrafter"/>
</dbReference>
<evidence type="ECO:0000256" key="5">
    <source>
        <dbReference type="ARBA" id="ARBA00023146"/>
    </source>
</evidence>
<evidence type="ECO:0000259" key="10">
    <source>
        <dbReference type="Pfam" id="PF09334"/>
    </source>
</evidence>
<dbReference type="SUPFAM" id="SSF47323">
    <property type="entry name" value="Anticodon-binding domain of a subclass of class I aminoacyl-tRNA synthetases"/>
    <property type="match status" value="1"/>
</dbReference>
<organism evidence="11 12">
    <name type="scientific">Eptatretus burgeri</name>
    <name type="common">Inshore hagfish</name>
    <dbReference type="NCBI Taxonomy" id="7764"/>
    <lineage>
        <taxon>Eukaryota</taxon>
        <taxon>Metazoa</taxon>
        <taxon>Chordata</taxon>
        <taxon>Craniata</taxon>
        <taxon>Vertebrata</taxon>
        <taxon>Cyclostomata</taxon>
        <taxon>Myxini</taxon>
        <taxon>Myxiniformes</taxon>
        <taxon>Myxinidae</taxon>
        <taxon>Eptatretinae</taxon>
        <taxon>Eptatretus</taxon>
    </lineage>
</organism>
<keyword evidence="12" id="KW-1185">Reference proteome</keyword>
<dbReference type="GeneTree" id="ENSGT00550000075136"/>
<keyword evidence="5 9" id="KW-0030">Aminoacyl-tRNA synthetase</keyword>
<dbReference type="InterPro" id="IPR015413">
    <property type="entry name" value="Methionyl/Leucyl_tRNA_Synth"/>
</dbReference>
<protein>
    <recommendedName>
        <fullName evidence="6">Methionine--tRNA ligase, mitochondrial</fullName>
    </recommendedName>
    <alternativeName>
        <fullName evidence="7">Methionyl-tRNA synthetase 2</fullName>
    </alternativeName>
    <alternativeName>
        <fullName evidence="8">Mitochondrial methionyl-tRNA synthetase</fullName>
    </alternativeName>
</protein>
<dbReference type="Gene3D" id="3.40.50.620">
    <property type="entry name" value="HUPs"/>
    <property type="match status" value="1"/>
</dbReference>
<comment type="similarity">
    <text evidence="9">Belongs to the class-I aminoacyl-tRNA synthetase family.</text>
</comment>
<keyword evidence="4 9" id="KW-0648">Protein biosynthesis</keyword>
<evidence type="ECO:0000256" key="9">
    <source>
        <dbReference type="RuleBase" id="RU363039"/>
    </source>
</evidence>
<dbReference type="SUPFAM" id="SSF52374">
    <property type="entry name" value="Nucleotidylyl transferase"/>
    <property type="match status" value="1"/>
</dbReference>
<name>A0A8C4QHZ1_EPTBU</name>
<evidence type="ECO:0000256" key="4">
    <source>
        <dbReference type="ARBA" id="ARBA00022917"/>
    </source>
</evidence>
<evidence type="ECO:0000256" key="6">
    <source>
        <dbReference type="ARBA" id="ARBA00026124"/>
    </source>
</evidence>
<proteinExistence type="inferred from homology"/>
<dbReference type="Pfam" id="PF09334">
    <property type="entry name" value="tRNA-synt_1g"/>
    <property type="match status" value="1"/>
</dbReference>
<dbReference type="GO" id="GO:0005524">
    <property type="term" value="F:ATP binding"/>
    <property type="evidence" value="ECO:0007669"/>
    <property type="project" value="UniProtKB-KW"/>
</dbReference>
<evidence type="ECO:0000256" key="8">
    <source>
        <dbReference type="ARBA" id="ARBA00030331"/>
    </source>
</evidence>
<evidence type="ECO:0000313" key="11">
    <source>
        <dbReference type="Ensembl" id="ENSEBUP00000015736.1"/>
    </source>
</evidence>
<dbReference type="PANTHER" id="PTHR43326">
    <property type="entry name" value="METHIONYL-TRNA SYNTHETASE"/>
    <property type="match status" value="1"/>
</dbReference>
<reference evidence="11" key="1">
    <citation type="submission" date="2025-08" db="UniProtKB">
        <authorList>
            <consortium name="Ensembl"/>
        </authorList>
    </citation>
    <scope>IDENTIFICATION</scope>
</reference>
<evidence type="ECO:0000256" key="3">
    <source>
        <dbReference type="ARBA" id="ARBA00022840"/>
    </source>
</evidence>
<dbReference type="Gene3D" id="1.10.730.10">
    <property type="entry name" value="Isoleucyl-tRNA Synthetase, Domain 1"/>
    <property type="match status" value="1"/>
</dbReference>
<dbReference type="Ensembl" id="ENSEBUT00000016312.1">
    <property type="protein sequence ID" value="ENSEBUP00000015736.1"/>
    <property type="gene ID" value="ENSEBUG00000009906.1"/>
</dbReference>
<keyword evidence="1 9" id="KW-0436">Ligase</keyword>
<dbReference type="PANTHER" id="PTHR43326:SF1">
    <property type="entry name" value="METHIONINE--TRNA LIGASE, MITOCHONDRIAL"/>
    <property type="match status" value="1"/>
</dbReference>
<evidence type="ECO:0000256" key="7">
    <source>
        <dbReference type="ARBA" id="ARBA00029831"/>
    </source>
</evidence>
<evidence type="ECO:0000256" key="1">
    <source>
        <dbReference type="ARBA" id="ARBA00022598"/>
    </source>
</evidence>
<dbReference type="InterPro" id="IPR009080">
    <property type="entry name" value="tRNAsynth_Ia_anticodon-bd"/>
</dbReference>
<reference evidence="11" key="2">
    <citation type="submission" date="2025-09" db="UniProtKB">
        <authorList>
            <consortium name="Ensembl"/>
        </authorList>
    </citation>
    <scope>IDENTIFICATION</scope>
</reference>
<evidence type="ECO:0000256" key="2">
    <source>
        <dbReference type="ARBA" id="ARBA00022741"/>
    </source>
</evidence>
<keyword evidence="3 9" id="KW-0067">ATP-binding</keyword>
<dbReference type="InterPro" id="IPR023457">
    <property type="entry name" value="Met-tRNA_synth_2"/>
</dbReference>
<evidence type="ECO:0000313" key="12">
    <source>
        <dbReference type="Proteomes" id="UP000694388"/>
    </source>
</evidence>
<keyword evidence="2 9" id="KW-0547">Nucleotide-binding</keyword>
<sequence>MASWPLCTVATVFIKRTCLTHGYIVPKIRGLWQQAIRRPNRWTSNPTGFGRSADVDGSHGLREFASVNGSDCSDGGSQDARGFFISTPIFYVNAEPHIGHLYSVALADCLHRQHSLCGLQGTDEHGIKIQRAAKQMGRSPSDHCAAISAKFATLFQQANVAATDFVRTTEERHIQAVQHFWQTLLHRGHIYRGRYEGWYSSADEAFLTKDQVKQSGDHRNNIMVSIESGQPVDWIAEDNYMFRSCSILLFLWYIWKLAEDVRENFSGPFKTFYSMLPIHVTVTDAGRAREAVAWRDTVLHVALETLRVCGVLLQPTVPGLAQKLLARLGTSPNTPWKKLSCFDAYHGRPCPHAGQSLGPDTGLLFPRLDNVRSLPHLTTALTRYRDPDSEQLE</sequence>
<dbReference type="InterPro" id="IPR014729">
    <property type="entry name" value="Rossmann-like_a/b/a_fold"/>
</dbReference>